<comment type="caution">
    <text evidence="2">The sequence shown here is derived from an EMBL/GenBank/DDBJ whole genome shotgun (WGS) entry which is preliminary data.</text>
</comment>
<accession>A0AAV8RCN9</accession>
<sequence>MEMTGTATSGSLGAHRERFAPAADPALRQLNQRRRATASIARTLPSAQSRRSKVDNLSLYLAYYMILTATATNL</sequence>
<evidence type="ECO:0000256" key="1">
    <source>
        <dbReference type="SAM" id="MobiDB-lite"/>
    </source>
</evidence>
<evidence type="ECO:0000313" key="3">
    <source>
        <dbReference type="Proteomes" id="UP001222027"/>
    </source>
</evidence>
<feature type="region of interest" description="Disordered" evidence="1">
    <location>
        <begin position="1"/>
        <end position="26"/>
    </location>
</feature>
<proteinExistence type="predicted"/>
<keyword evidence="3" id="KW-1185">Reference proteome</keyword>
<dbReference type="EMBL" id="JAQQAF010000003">
    <property type="protein sequence ID" value="KAJ8498072.1"/>
    <property type="molecule type" value="Genomic_DNA"/>
</dbReference>
<name>A0AAV8RCN9_ENSVE</name>
<feature type="compositionally biased region" description="Polar residues" evidence="1">
    <location>
        <begin position="1"/>
        <end position="11"/>
    </location>
</feature>
<evidence type="ECO:0008006" key="4">
    <source>
        <dbReference type="Google" id="ProtNLM"/>
    </source>
</evidence>
<protein>
    <recommendedName>
        <fullName evidence="4">BHLH domain-containing protein</fullName>
    </recommendedName>
</protein>
<dbReference type="Proteomes" id="UP001222027">
    <property type="component" value="Unassembled WGS sequence"/>
</dbReference>
<gene>
    <name evidence="2" type="ORF">OPV22_008624</name>
</gene>
<dbReference type="AlphaFoldDB" id="A0AAV8RCN9"/>
<organism evidence="2 3">
    <name type="scientific">Ensete ventricosum</name>
    <name type="common">Abyssinian banana</name>
    <name type="synonym">Musa ensete</name>
    <dbReference type="NCBI Taxonomy" id="4639"/>
    <lineage>
        <taxon>Eukaryota</taxon>
        <taxon>Viridiplantae</taxon>
        <taxon>Streptophyta</taxon>
        <taxon>Embryophyta</taxon>
        <taxon>Tracheophyta</taxon>
        <taxon>Spermatophyta</taxon>
        <taxon>Magnoliopsida</taxon>
        <taxon>Liliopsida</taxon>
        <taxon>Zingiberales</taxon>
        <taxon>Musaceae</taxon>
        <taxon>Ensete</taxon>
    </lineage>
</organism>
<evidence type="ECO:0000313" key="2">
    <source>
        <dbReference type="EMBL" id="KAJ8498072.1"/>
    </source>
</evidence>
<reference evidence="2 3" key="1">
    <citation type="submission" date="2022-12" db="EMBL/GenBank/DDBJ databases">
        <title>Chromosome-scale assembly of the Ensete ventricosum genome.</title>
        <authorList>
            <person name="Dussert Y."/>
            <person name="Stocks J."/>
            <person name="Wendawek A."/>
            <person name="Woldeyes F."/>
            <person name="Nichols R.A."/>
            <person name="Borrell J.S."/>
        </authorList>
    </citation>
    <scope>NUCLEOTIDE SEQUENCE [LARGE SCALE GENOMIC DNA]</scope>
    <source>
        <strain evidence="3">cv. Maze</strain>
        <tissue evidence="2">Seeds</tissue>
    </source>
</reference>